<dbReference type="AlphaFoldDB" id="A0A1X6N108"/>
<dbReference type="GeneID" id="36324043"/>
<organism evidence="2 3">
    <name type="scientific">Postia placenta MAD-698-R-SB12</name>
    <dbReference type="NCBI Taxonomy" id="670580"/>
    <lineage>
        <taxon>Eukaryota</taxon>
        <taxon>Fungi</taxon>
        <taxon>Dikarya</taxon>
        <taxon>Basidiomycota</taxon>
        <taxon>Agaricomycotina</taxon>
        <taxon>Agaricomycetes</taxon>
        <taxon>Polyporales</taxon>
        <taxon>Adustoporiaceae</taxon>
        <taxon>Rhodonia</taxon>
    </lineage>
</organism>
<sequence>MATARAGFEARGGVGDERLESDTYCCLVISSSRYPLRPHSLPRIPLTTDRVPRHSARRVRLAGVCAHTTTSRYAPVPPTSSLHDLRGACSETQEPEPELEDDNLAADGTLSARGGNAFESKIWIRSFVWVSRGQRRVRRLTSGERAHGGMYDHERLRVRGQRQVLRSQSGVDERVIKMPYSARRAPGRIAWQGYFAGASHARPGVLAVWRHASTSSASVGSSATSQMPIPPKFRFSAPAANPEPDADADADDQKASALLTKAVVMSEVPSDEEDNGTDDWVEEDVSHVQSSHGGVPPYSSRHGSPLLSASARRDHFDLSNVTTFIPPDWGEDANVFAPGLSLRGTGSTARHCVRIGHSAVRNVLLNMRFEAATMA</sequence>
<dbReference type="EMBL" id="KZ110597">
    <property type="protein sequence ID" value="OSX62309.1"/>
    <property type="molecule type" value="Genomic_DNA"/>
</dbReference>
<dbReference type="Proteomes" id="UP000194127">
    <property type="component" value="Unassembled WGS sequence"/>
</dbReference>
<accession>A0A1X6N108</accession>
<protein>
    <submittedName>
        <fullName evidence="2">Uncharacterized protein</fullName>
    </submittedName>
</protein>
<dbReference type="STRING" id="670580.A0A1X6N108"/>
<gene>
    <name evidence="2" type="ORF">POSPLADRAFT_1046669</name>
</gene>
<feature type="region of interest" description="Disordered" evidence="1">
    <location>
        <begin position="217"/>
        <end position="252"/>
    </location>
</feature>
<evidence type="ECO:0000256" key="1">
    <source>
        <dbReference type="SAM" id="MobiDB-lite"/>
    </source>
</evidence>
<keyword evidence="3" id="KW-1185">Reference proteome</keyword>
<reference evidence="2 3" key="1">
    <citation type="submission" date="2017-04" db="EMBL/GenBank/DDBJ databases">
        <title>Genome Sequence of the Model Brown-Rot Fungus Postia placenta SB12.</title>
        <authorList>
            <consortium name="DOE Joint Genome Institute"/>
            <person name="Gaskell J."/>
            <person name="Kersten P."/>
            <person name="Larrondo L.F."/>
            <person name="Canessa P."/>
            <person name="Martinez D."/>
            <person name="Hibbett D."/>
            <person name="Schmoll M."/>
            <person name="Kubicek C.P."/>
            <person name="Martinez A.T."/>
            <person name="Yadav J."/>
            <person name="Master E."/>
            <person name="Magnuson J.K."/>
            <person name="James T."/>
            <person name="Yaver D."/>
            <person name="Berka R."/>
            <person name="Labutti K."/>
            <person name="Lipzen A."/>
            <person name="Aerts A."/>
            <person name="Barry K."/>
            <person name="Henrissat B."/>
            <person name="Blanchette R."/>
            <person name="Grigoriev I."/>
            <person name="Cullen D."/>
        </authorList>
    </citation>
    <scope>NUCLEOTIDE SEQUENCE [LARGE SCALE GENOMIC DNA]</scope>
    <source>
        <strain evidence="2 3">MAD-698-R-SB12</strain>
    </source>
</reference>
<name>A0A1X6N108_9APHY</name>
<dbReference type="OrthoDB" id="10289002at2759"/>
<proteinExistence type="predicted"/>
<evidence type="ECO:0000313" key="3">
    <source>
        <dbReference type="Proteomes" id="UP000194127"/>
    </source>
</evidence>
<evidence type="ECO:0000313" key="2">
    <source>
        <dbReference type="EMBL" id="OSX62309.1"/>
    </source>
</evidence>
<dbReference type="RefSeq" id="XP_024339103.1">
    <property type="nucleotide sequence ID" value="XM_024479093.1"/>
</dbReference>